<dbReference type="SUPFAM" id="SSF55729">
    <property type="entry name" value="Acyl-CoA N-acyltransferases (Nat)"/>
    <property type="match status" value="1"/>
</dbReference>
<name>A0ABR9EK82_9GAMM</name>
<keyword evidence="3" id="KW-1185">Reference proteome</keyword>
<proteinExistence type="predicted"/>
<evidence type="ECO:0000259" key="1">
    <source>
        <dbReference type="PROSITE" id="PS51186"/>
    </source>
</evidence>
<dbReference type="RefSeq" id="WP_192510115.1">
    <property type="nucleotide sequence ID" value="NZ_AQGV01000015.1"/>
</dbReference>
<comment type="caution">
    <text evidence="2">The sequence shown here is derived from an EMBL/GenBank/DDBJ whole genome shotgun (WGS) entry which is preliminary data.</text>
</comment>
<dbReference type="Proteomes" id="UP000615755">
    <property type="component" value="Unassembled WGS sequence"/>
</dbReference>
<reference evidence="2 3" key="1">
    <citation type="submission" date="2015-03" db="EMBL/GenBank/DDBJ databases">
        <title>Genome sequence of Pseudoalteromonas aurantia.</title>
        <authorList>
            <person name="Xie B.-B."/>
            <person name="Rong J.-C."/>
            <person name="Qin Q.-L."/>
            <person name="Zhang Y.-Z."/>
        </authorList>
    </citation>
    <scope>NUCLEOTIDE SEQUENCE [LARGE SCALE GENOMIC DNA]</scope>
    <source>
        <strain evidence="2 3">208</strain>
    </source>
</reference>
<dbReference type="Gene3D" id="3.40.630.30">
    <property type="match status" value="1"/>
</dbReference>
<dbReference type="InterPro" id="IPR016181">
    <property type="entry name" value="Acyl_CoA_acyltransferase"/>
</dbReference>
<dbReference type="InterPro" id="IPR000182">
    <property type="entry name" value="GNAT_dom"/>
</dbReference>
<evidence type="ECO:0000313" key="2">
    <source>
        <dbReference type="EMBL" id="MBE0371117.1"/>
    </source>
</evidence>
<dbReference type="Pfam" id="PF00583">
    <property type="entry name" value="Acetyltransf_1"/>
    <property type="match status" value="1"/>
</dbReference>
<dbReference type="PROSITE" id="PS51186">
    <property type="entry name" value="GNAT"/>
    <property type="match status" value="1"/>
</dbReference>
<feature type="domain" description="N-acetyltransferase" evidence="1">
    <location>
        <begin position="100"/>
        <end position="227"/>
    </location>
</feature>
<accession>A0ABR9EK82</accession>
<protein>
    <recommendedName>
        <fullName evidence="1">N-acetyltransferase domain-containing protein</fullName>
    </recommendedName>
</protein>
<organism evidence="2 3">
    <name type="scientific">Pseudoalteromonas aurantia 208</name>
    <dbReference type="NCBI Taxonomy" id="1314867"/>
    <lineage>
        <taxon>Bacteria</taxon>
        <taxon>Pseudomonadati</taxon>
        <taxon>Pseudomonadota</taxon>
        <taxon>Gammaproteobacteria</taxon>
        <taxon>Alteromonadales</taxon>
        <taxon>Pseudoalteromonadaceae</taxon>
        <taxon>Pseudoalteromonas</taxon>
    </lineage>
</organism>
<evidence type="ECO:0000313" key="3">
    <source>
        <dbReference type="Proteomes" id="UP000615755"/>
    </source>
</evidence>
<dbReference type="CDD" id="cd04301">
    <property type="entry name" value="NAT_SF"/>
    <property type="match status" value="1"/>
</dbReference>
<sequence>MRNFYLKENIQNLLSLWHCYGDVSKHQNLRIHGQWPHKVWHEPLLFDEPANVIRGYKRDKPREKKGVGFDTKRKPDSDAVSALVVMHKLLLGDVDIGDDNTIKTLSSESELDLWLSLGCAGFGYKIDKAPIARAFIDSRSKFYFILNEGEPVGTVLTWAQGHDVGIHQMTITQAGRGRGLAGKALLQLEKQARGNSAKSMSLQASKKGLKIYESLGFVPLGFLSSYL</sequence>
<gene>
    <name evidence="2" type="ORF">PAUR_b1301</name>
</gene>
<dbReference type="EMBL" id="AQGV01000015">
    <property type="protein sequence ID" value="MBE0371117.1"/>
    <property type="molecule type" value="Genomic_DNA"/>
</dbReference>